<protein>
    <recommendedName>
        <fullName evidence="2">Transcription regulator Rua1 C-terminal domain-containing protein</fullName>
    </recommendedName>
</protein>
<evidence type="ECO:0000313" key="3">
    <source>
        <dbReference type="EMBL" id="QYS97487.1"/>
    </source>
</evidence>
<evidence type="ECO:0000256" key="1">
    <source>
        <dbReference type="SAM" id="MobiDB-lite"/>
    </source>
</evidence>
<keyword evidence="4" id="KW-1185">Reference proteome</keyword>
<dbReference type="EMBL" id="CP075865">
    <property type="protein sequence ID" value="QYS97487.1"/>
    <property type="molecule type" value="Genomic_DNA"/>
</dbReference>
<dbReference type="AlphaFoldDB" id="A0A8G0PEE7"/>
<feature type="domain" description="Transcription regulator Rua1 C-terminal" evidence="2">
    <location>
        <begin position="85"/>
        <end position="143"/>
    </location>
</feature>
<feature type="region of interest" description="Disordered" evidence="1">
    <location>
        <begin position="1"/>
        <end position="23"/>
    </location>
</feature>
<dbReference type="Proteomes" id="UP000826661">
    <property type="component" value="Chromosome II"/>
</dbReference>
<reference evidence="3 4" key="1">
    <citation type="journal article" date="2021" name="BMC Genomics">
        <title>Telomere-to-telomere genome assembly of asparaginase-producing Trichoderma simmonsii.</title>
        <authorList>
            <person name="Chung D."/>
            <person name="Kwon Y.M."/>
            <person name="Yang Y."/>
        </authorList>
    </citation>
    <scope>NUCLEOTIDE SEQUENCE [LARGE SCALE GENOMIC DNA]</scope>
    <source>
        <strain evidence="3 4">GH-Sj1</strain>
    </source>
</reference>
<dbReference type="Pfam" id="PF14616">
    <property type="entry name" value="Rua1_C"/>
    <property type="match status" value="1"/>
</dbReference>
<name>A0A8G0PEE7_9HYPO</name>
<evidence type="ECO:0000313" key="4">
    <source>
        <dbReference type="Proteomes" id="UP000826661"/>
    </source>
</evidence>
<gene>
    <name evidence="3" type="ORF">H0G86_004717</name>
</gene>
<proteinExistence type="predicted"/>
<accession>A0A8G0PEE7</accession>
<dbReference type="InterPro" id="IPR028012">
    <property type="entry name" value="Rua1_C"/>
</dbReference>
<organism evidence="3 4">
    <name type="scientific">Trichoderma simmonsii</name>
    <dbReference type="NCBI Taxonomy" id="1491479"/>
    <lineage>
        <taxon>Eukaryota</taxon>
        <taxon>Fungi</taxon>
        <taxon>Dikarya</taxon>
        <taxon>Ascomycota</taxon>
        <taxon>Pezizomycotina</taxon>
        <taxon>Sordariomycetes</taxon>
        <taxon>Hypocreomycetidae</taxon>
        <taxon>Hypocreales</taxon>
        <taxon>Hypocreaceae</taxon>
        <taxon>Trichoderma</taxon>
    </lineage>
</organism>
<dbReference type="PANTHER" id="PTHR28125">
    <property type="entry name" value="MEIOTIC EXPRESSION UP-REGULATED PROTEIN 26"/>
    <property type="match status" value="1"/>
</dbReference>
<dbReference type="PANTHER" id="PTHR28125:SF3">
    <property type="entry name" value="TRANSCRIPTION REGULATOR RUA1 C-TERMINAL DOMAIN-CONTAINING PROTEIN"/>
    <property type="match status" value="1"/>
</dbReference>
<sequence length="162" mass="18607">MPLQTSHQDVHHHGPPLPLPSRGVFRLLQSNTDPQSPHGHYSDLSDPSDMFFSLHEEKTTPPSEDLNASDPDLVFHEQDLRYEGDLYTPRWVRGHGNKREGWCGVCKPGRWLVLKNSTFWYHKSFCHGISMATGSPVHELWETRRMGGNPNVWEGLCRSCYE</sequence>
<evidence type="ECO:0000259" key="2">
    <source>
        <dbReference type="Pfam" id="PF14616"/>
    </source>
</evidence>